<dbReference type="GO" id="GO:0008233">
    <property type="term" value="F:peptidase activity"/>
    <property type="evidence" value="ECO:0007669"/>
    <property type="project" value="UniProtKB-KW"/>
</dbReference>
<keyword evidence="4 8" id="KW-0378">Hydrolase</keyword>
<comment type="caution">
    <text evidence="9">The sequence shown here is derived from an EMBL/GenBank/DDBJ whole genome shotgun (WGS) entry which is preliminary data.</text>
</comment>
<dbReference type="SUPFAM" id="SSF143081">
    <property type="entry name" value="BB1717-like"/>
    <property type="match status" value="1"/>
</dbReference>
<protein>
    <recommendedName>
        <fullName evidence="8">Abasic site processing protein</fullName>
        <ecNumber evidence="8">3.4.-.-</ecNumber>
    </recommendedName>
</protein>
<dbReference type="GO" id="GO:0003697">
    <property type="term" value="F:single-stranded DNA binding"/>
    <property type="evidence" value="ECO:0007669"/>
    <property type="project" value="InterPro"/>
</dbReference>
<keyword evidence="2 8" id="KW-0645">Protease</keyword>
<dbReference type="EMBL" id="MGAI01000006">
    <property type="protein sequence ID" value="OGK45496.1"/>
    <property type="molecule type" value="Genomic_DNA"/>
</dbReference>
<dbReference type="PANTHER" id="PTHR13604:SF0">
    <property type="entry name" value="ABASIC SITE PROCESSING PROTEIN HMCES"/>
    <property type="match status" value="1"/>
</dbReference>
<organism evidence="9 10">
    <name type="scientific">Candidatus Roizmanbacteria bacterium RIFCSPLOWO2_01_FULL_37_16</name>
    <dbReference type="NCBI Taxonomy" id="1802058"/>
    <lineage>
        <taxon>Bacteria</taxon>
        <taxon>Candidatus Roizmaniibacteriota</taxon>
    </lineage>
</organism>
<dbReference type="Proteomes" id="UP000178040">
    <property type="component" value="Unassembled WGS sequence"/>
</dbReference>
<evidence type="ECO:0000313" key="9">
    <source>
        <dbReference type="EMBL" id="OGK45496.1"/>
    </source>
</evidence>
<dbReference type="AlphaFoldDB" id="A0A1F7IQ57"/>
<evidence type="ECO:0000256" key="2">
    <source>
        <dbReference type="ARBA" id="ARBA00022670"/>
    </source>
</evidence>
<evidence type="ECO:0000256" key="1">
    <source>
        <dbReference type="ARBA" id="ARBA00008136"/>
    </source>
</evidence>
<dbReference type="Gene3D" id="3.90.1680.10">
    <property type="entry name" value="SOS response associated peptidase-like"/>
    <property type="match status" value="1"/>
</dbReference>
<proteinExistence type="inferred from homology"/>
<dbReference type="PANTHER" id="PTHR13604">
    <property type="entry name" value="DC12-RELATED"/>
    <property type="match status" value="1"/>
</dbReference>
<gene>
    <name evidence="9" type="ORF">A3B40_00575</name>
</gene>
<evidence type="ECO:0000256" key="6">
    <source>
        <dbReference type="ARBA" id="ARBA00023125"/>
    </source>
</evidence>
<dbReference type="InterPro" id="IPR003738">
    <property type="entry name" value="SRAP"/>
</dbReference>
<dbReference type="EC" id="3.4.-.-" evidence="8"/>
<dbReference type="GO" id="GO:0006508">
    <property type="term" value="P:proteolysis"/>
    <property type="evidence" value="ECO:0007669"/>
    <property type="project" value="UniProtKB-KW"/>
</dbReference>
<evidence type="ECO:0000256" key="7">
    <source>
        <dbReference type="ARBA" id="ARBA00023239"/>
    </source>
</evidence>
<evidence type="ECO:0000256" key="3">
    <source>
        <dbReference type="ARBA" id="ARBA00022763"/>
    </source>
</evidence>
<keyword evidence="5" id="KW-0190">Covalent protein-DNA linkage</keyword>
<reference evidence="9 10" key="1">
    <citation type="journal article" date="2016" name="Nat. Commun.">
        <title>Thousands of microbial genomes shed light on interconnected biogeochemical processes in an aquifer system.</title>
        <authorList>
            <person name="Anantharaman K."/>
            <person name="Brown C.T."/>
            <person name="Hug L.A."/>
            <person name="Sharon I."/>
            <person name="Castelle C.J."/>
            <person name="Probst A.J."/>
            <person name="Thomas B.C."/>
            <person name="Singh A."/>
            <person name="Wilkins M.J."/>
            <person name="Karaoz U."/>
            <person name="Brodie E.L."/>
            <person name="Williams K.H."/>
            <person name="Hubbard S.S."/>
            <person name="Banfield J.F."/>
        </authorList>
    </citation>
    <scope>NUCLEOTIDE SEQUENCE [LARGE SCALE GENOMIC DNA]</scope>
</reference>
<dbReference type="GO" id="GO:0106300">
    <property type="term" value="P:protein-DNA covalent cross-linking repair"/>
    <property type="evidence" value="ECO:0007669"/>
    <property type="project" value="InterPro"/>
</dbReference>
<evidence type="ECO:0000313" key="10">
    <source>
        <dbReference type="Proteomes" id="UP000178040"/>
    </source>
</evidence>
<comment type="similarity">
    <text evidence="1 8">Belongs to the SOS response-associated peptidase family.</text>
</comment>
<evidence type="ECO:0000256" key="8">
    <source>
        <dbReference type="RuleBase" id="RU364100"/>
    </source>
</evidence>
<evidence type="ECO:0000256" key="4">
    <source>
        <dbReference type="ARBA" id="ARBA00022801"/>
    </source>
</evidence>
<dbReference type="GO" id="GO:0016829">
    <property type="term" value="F:lyase activity"/>
    <property type="evidence" value="ECO:0007669"/>
    <property type="project" value="UniProtKB-KW"/>
</dbReference>
<accession>A0A1F7IQ57</accession>
<sequence length="223" mass="26287">MCGRYNLDFSDPREFTNRFKISNRLPENKLKTSYNIAPGQKQPVITAHSPNLLEIMLWGLIPFWEKTEKPTGLINLRDDTILVKKWAYKYLQFQRCLVPASGFFEWSYTPEGKMPYHFKLKNQTYFSFAGLYTDWKHPRTGEQIKTYAIITTSPNELLEKVHNRMPVILRQKDEDAWLNPDMVEIENIREFLRPYPNQGMEKIAVSKKVNNPFNNDPDVIKPL</sequence>
<dbReference type="Pfam" id="PF02586">
    <property type="entry name" value="SRAP"/>
    <property type="match status" value="1"/>
</dbReference>
<keyword evidence="7" id="KW-0456">Lyase</keyword>
<dbReference type="InterPro" id="IPR036590">
    <property type="entry name" value="SRAP-like"/>
</dbReference>
<evidence type="ECO:0000256" key="5">
    <source>
        <dbReference type="ARBA" id="ARBA00023124"/>
    </source>
</evidence>
<keyword evidence="6" id="KW-0238">DNA-binding</keyword>
<name>A0A1F7IQ57_9BACT</name>
<keyword evidence="3" id="KW-0227">DNA damage</keyword>